<dbReference type="AlphaFoldDB" id="A0A1J1HG33"/>
<proteinExistence type="predicted"/>
<evidence type="ECO:0000313" key="2">
    <source>
        <dbReference type="Proteomes" id="UP000183832"/>
    </source>
</evidence>
<accession>A0A1J1HG33</accession>
<name>A0A1J1HG33_9DIPT</name>
<evidence type="ECO:0000313" key="1">
    <source>
        <dbReference type="EMBL" id="CRK86989.1"/>
    </source>
</evidence>
<reference evidence="1 2" key="1">
    <citation type="submission" date="2015-04" db="EMBL/GenBank/DDBJ databases">
        <authorList>
            <person name="Syromyatnikov M.Y."/>
            <person name="Popov V.N."/>
        </authorList>
    </citation>
    <scope>NUCLEOTIDE SEQUENCE [LARGE SCALE GENOMIC DNA]</scope>
</reference>
<keyword evidence="2" id="KW-1185">Reference proteome</keyword>
<organism evidence="1 2">
    <name type="scientific">Clunio marinus</name>
    <dbReference type="NCBI Taxonomy" id="568069"/>
    <lineage>
        <taxon>Eukaryota</taxon>
        <taxon>Metazoa</taxon>
        <taxon>Ecdysozoa</taxon>
        <taxon>Arthropoda</taxon>
        <taxon>Hexapoda</taxon>
        <taxon>Insecta</taxon>
        <taxon>Pterygota</taxon>
        <taxon>Neoptera</taxon>
        <taxon>Endopterygota</taxon>
        <taxon>Diptera</taxon>
        <taxon>Nematocera</taxon>
        <taxon>Chironomoidea</taxon>
        <taxon>Chironomidae</taxon>
        <taxon>Clunio</taxon>
    </lineage>
</organism>
<gene>
    <name evidence="1" type="ORF">CLUMA_CG000802</name>
</gene>
<dbReference type="Proteomes" id="UP000183832">
    <property type="component" value="Unassembled WGS sequence"/>
</dbReference>
<dbReference type="EMBL" id="CVRI01000002">
    <property type="protein sequence ID" value="CRK86989.1"/>
    <property type="molecule type" value="Genomic_DNA"/>
</dbReference>
<protein>
    <submittedName>
        <fullName evidence="1">CLUMA_CG000802, isoform A</fullName>
    </submittedName>
</protein>
<sequence>MKPSDLIKLTKKLNFTPFQTEACFFLHKLRKLRVHKPNADGAFCNPIESVSQTLSIPMNDIYRKKREVFTNDWMEQWGK</sequence>